<sequence length="163" mass="17052">MTQVAQQVHEPLPSFGCTFPPQPDRPPLRSPRPRRSIRPWARAGSRPSTSSSTSYTAEMPSPDCSAPPALPLAVISSSPSHAGPSPPPCPPPPPGALSSSRPRLASPRAKNSACAAQKRAEAPSPSPRCPAFISPFPWSPVTFSLSPMSLGPAARTPVRRAAP</sequence>
<gene>
    <name evidence="2" type="ORF">B0H15DRAFT_949347</name>
</gene>
<feature type="compositionally biased region" description="Pro residues" evidence="1">
    <location>
        <begin position="84"/>
        <end position="95"/>
    </location>
</feature>
<evidence type="ECO:0000313" key="3">
    <source>
        <dbReference type="Proteomes" id="UP001222325"/>
    </source>
</evidence>
<reference evidence="2" key="1">
    <citation type="submission" date="2023-03" db="EMBL/GenBank/DDBJ databases">
        <title>Massive genome expansion in bonnet fungi (Mycena s.s.) driven by repeated elements and novel gene families across ecological guilds.</title>
        <authorList>
            <consortium name="Lawrence Berkeley National Laboratory"/>
            <person name="Harder C.B."/>
            <person name="Miyauchi S."/>
            <person name="Viragh M."/>
            <person name="Kuo A."/>
            <person name="Thoen E."/>
            <person name="Andreopoulos B."/>
            <person name="Lu D."/>
            <person name="Skrede I."/>
            <person name="Drula E."/>
            <person name="Henrissat B."/>
            <person name="Morin E."/>
            <person name="Kohler A."/>
            <person name="Barry K."/>
            <person name="LaButti K."/>
            <person name="Morin E."/>
            <person name="Salamov A."/>
            <person name="Lipzen A."/>
            <person name="Mereny Z."/>
            <person name="Hegedus B."/>
            <person name="Baldrian P."/>
            <person name="Stursova M."/>
            <person name="Weitz H."/>
            <person name="Taylor A."/>
            <person name="Grigoriev I.V."/>
            <person name="Nagy L.G."/>
            <person name="Martin F."/>
            <person name="Kauserud H."/>
        </authorList>
    </citation>
    <scope>NUCLEOTIDE SEQUENCE</scope>
    <source>
        <strain evidence="2">CBHHK173m</strain>
    </source>
</reference>
<feature type="compositionally biased region" description="Low complexity" evidence="1">
    <location>
        <begin position="38"/>
        <end position="54"/>
    </location>
</feature>
<feature type="compositionally biased region" description="Low complexity" evidence="1">
    <location>
        <begin position="96"/>
        <end position="109"/>
    </location>
</feature>
<dbReference type="AlphaFoldDB" id="A0AAD6U2Y7"/>
<feature type="compositionally biased region" description="Pro residues" evidence="1">
    <location>
        <begin position="20"/>
        <end position="30"/>
    </location>
</feature>
<feature type="region of interest" description="Disordered" evidence="1">
    <location>
        <begin position="1"/>
        <end position="129"/>
    </location>
</feature>
<dbReference type="Proteomes" id="UP001222325">
    <property type="component" value="Unassembled WGS sequence"/>
</dbReference>
<evidence type="ECO:0000313" key="2">
    <source>
        <dbReference type="EMBL" id="KAJ7088721.1"/>
    </source>
</evidence>
<keyword evidence="3" id="KW-1185">Reference proteome</keyword>
<accession>A0AAD6U2Y7</accession>
<dbReference type="EMBL" id="JARJCN010000025">
    <property type="protein sequence ID" value="KAJ7088721.1"/>
    <property type="molecule type" value="Genomic_DNA"/>
</dbReference>
<evidence type="ECO:0000256" key="1">
    <source>
        <dbReference type="SAM" id="MobiDB-lite"/>
    </source>
</evidence>
<protein>
    <submittedName>
        <fullName evidence="2">Uncharacterized protein</fullName>
    </submittedName>
</protein>
<organism evidence="2 3">
    <name type="scientific">Mycena belliarum</name>
    <dbReference type="NCBI Taxonomy" id="1033014"/>
    <lineage>
        <taxon>Eukaryota</taxon>
        <taxon>Fungi</taxon>
        <taxon>Dikarya</taxon>
        <taxon>Basidiomycota</taxon>
        <taxon>Agaricomycotina</taxon>
        <taxon>Agaricomycetes</taxon>
        <taxon>Agaricomycetidae</taxon>
        <taxon>Agaricales</taxon>
        <taxon>Marasmiineae</taxon>
        <taxon>Mycenaceae</taxon>
        <taxon>Mycena</taxon>
    </lineage>
</organism>
<name>A0AAD6U2Y7_9AGAR</name>
<comment type="caution">
    <text evidence="2">The sequence shown here is derived from an EMBL/GenBank/DDBJ whole genome shotgun (WGS) entry which is preliminary data.</text>
</comment>
<proteinExistence type="predicted"/>